<reference evidence="1" key="1">
    <citation type="submission" date="2014-11" db="EMBL/GenBank/DDBJ databases">
        <authorList>
            <person name="Amaro Gonzalez C."/>
        </authorList>
    </citation>
    <scope>NUCLEOTIDE SEQUENCE</scope>
</reference>
<proteinExistence type="predicted"/>
<sequence length="47" mass="5633">MASASCRREPQDRQIFCQLIAWHQRPCLWGSWQLDSSLHRQSISQYQ</sequence>
<reference evidence="1" key="2">
    <citation type="journal article" date="2015" name="Fish Shellfish Immunol.">
        <title>Early steps in the European eel (Anguilla anguilla)-Vibrio vulnificus interaction in the gills: Role of the RtxA13 toxin.</title>
        <authorList>
            <person name="Callol A."/>
            <person name="Pajuelo D."/>
            <person name="Ebbesson L."/>
            <person name="Teles M."/>
            <person name="MacKenzie S."/>
            <person name="Amaro C."/>
        </authorList>
    </citation>
    <scope>NUCLEOTIDE SEQUENCE</scope>
</reference>
<organism evidence="1">
    <name type="scientific">Anguilla anguilla</name>
    <name type="common">European freshwater eel</name>
    <name type="synonym">Muraena anguilla</name>
    <dbReference type="NCBI Taxonomy" id="7936"/>
    <lineage>
        <taxon>Eukaryota</taxon>
        <taxon>Metazoa</taxon>
        <taxon>Chordata</taxon>
        <taxon>Craniata</taxon>
        <taxon>Vertebrata</taxon>
        <taxon>Euteleostomi</taxon>
        <taxon>Actinopterygii</taxon>
        <taxon>Neopterygii</taxon>
        <taxon>Teleostei</taxon>
        <taxon>Anguilliformes</taxon>
        <taxon>Anguillidae</taxon>
        <taxon>Anguilla</taxon>
    </lineage>
</organism>
<accession>A0A0E9WCG3</accession>
<protein>
    <submittedName>
        <fullName evidence="1">Uncharacterized protein</fullName>
    </submittedName>
</protein>
<dbReference type="AlphaFoldDB" id="A0A0E9WCG3"/>
<dbReference type="EMBL" id="GBXM01020586">
    <property type="protein sequence ID" value="JAH87991.1"/>
    <property type="molecule type" value="Transcribed_RNA"/>
</dbReference>
<name>A0A0E9WCG3_ANGAN</name>
<evidence type="ECO:0000313" key="1">
    <source>
        <dbReference type="EMBL" id="JAH87991.1"/>
    </source>
</evidence>